<dbReference type="OrthoDB" id="6120799at2"/>
<gene>
    <name evidence="1" type="ORF">CHM34_14405</name>
</gene>
<name>A0A235B3D2_9BACL</name>
<organism evidence="1 2">
    <name type="scientific">Paludifilum halophilum</name>
    <dbReference type="NCBI Taxonomy" id="1642702"/>
    <lineage>
        <taxon>Bacteria</taxon>
        <taxon>Bacillati</taxon>
        <taxon>Bacillota</taxon>
        <taxon>Bacilli</taxon>
        <taxon>Bacillales</taxon>
        <taxon>Thermoactinomycetaceae</taxon>
        <taxon>Paludifilum</taxon>
    </lineage>
</organism>
<dbReference type="RefSeq" id="WP_094265315.1">
    <property type="nucleotide sequence ID" value="NZ_NOWF01000009.1"/>
</dbReference>
<proteinExistence type="predicted"/>
<reference evidence="1 2" key="1">
    <citation type="submission" date="2017-07" db="EMBL/GenBank/DDBJ databases">
        <title>The genome sequence of Paludifilum halophilum highlights mechanisms for microbial adaptation to high salt environemnts.</title>
        <authorList>
            <person name="Belbahri L."/>
        </authorList>
    </citation>
    <scope>NUCLEOTIDE SEQUENCE [LARGE SCALE GENOMIC DNA]</scope>
    <source>
        <strain evidence="1 2">DSM 102817</strain>
    </source>
</reference>
<dbReference type="Gene3D" id="3.40.30.10">
    <property type="entry name" value="Glutaredoxin"/>
    <property type="match status" value="1"/>
</dbReference>
<evidence type="ECO:0000313" key="2">
    <source>
        <dbReference type="Proteomes" id="UP000215459"/>
    </source>
</evidence>
<comment type="caution">
    <text evidence="1">The sequence shown here is derived from an EMBL/GenBank/DDBJ whole genome shotgun (WGS) entry which is preliminary data.</text>
</comment>
<protein>
    <submittedName>
        <fullName evidence="1">Thioredoxin family protein</fullName>
    </submittedName>
</protein>
<dbReference type="SUPFAM" id="SSF52833">
    <property type="entry name" value="Thioredoxin-like"/>
    <property type="match status" value="1"/>
</dbReference>
<sequence>MKLKNLNSWFEKGMTGQAYIDGMERNRENLLWIYDRFHLNEGDRAFYRGFSDRGLRGIVLTADWCGDAMLCVPILMKIAQAAEIDLRYLIRDENLELMDRYLTNGKSRSIPIFIFIDRKGEEQAVWGPRAPEVQRLIDDLRAGLPHEGSPDFAEKQKAIYQEFKQTILADQAWWEAVNRSIRERLEERLIPSSQDC</sequence>
<dbReference type="InterPro" id="IPR036249">
    <property type="entry name" value="Thioredoxin-like_sf"/>
</dbReference>
<accession>A0A235B3D2</accession>
<dbReference type="EMBL" id="NOWF01000009">
    <property type="protein sequence ID" value="OYD06751.1"/>
    <property type="molecule type" value="Genomic_DNA"/>
</dbReference>
<dbReference type="Pfam" id="PF14595">
    <property type="entry name" value="Thioredoxin_9"/>
    <property type="match status" value="1"/>
</dbReference>
<keyword evidence="2" id="KW-1185">Reference proteome</keyword>
<evidence type="ECO:0000313" key="1">
    <source>
        <dbReference type="EMBL" id="OYD06751.1"/>
    </source>
</evidence>
<dbReference type="Proteomes" id="UP000215459">
    <property type="component" value="Unassembled WGS sequence"/>
</dbReference>
<dbReference type="AlphaFoldDB" id="A0A235B3D2"/>